<dbReference type="GO" id="GO:0003723">
    <property type="term" value="F:RNA binding"/>
    <property type="evidence" value="ECO:0007669"/>
    <property type="project" value="InterPro"/>
</dbReference>
<dbReference type="InterPro" id="IPR002885">
    <property type="entry name" value="PPR_rpt"/>
</dbReference>
<accession>A0A9D4WVE8</accession>
<dbReference type="EMBL" id="JAMSHJ010000005">
    <property type="protein sequence ID" value="KAI5408642.1"/>
    <property type="molecule type" value="Genomic_DNA"/>
</dbReference>
<dbReference type="Gene3D" id="1.25.40.10">
    <property type="entry name" value="Tetratricopeptide repeat domain"/>
    <property type="match status" value="1"/>
</dbReference>
<dbReference type="InterPro" id="IPR046960">
    <property type="entry name" value="PPR_At4g14850-like_plant"/>
</dbReference>
<dbReference type="PANTHER" id="PTHR47926:SF490">
    <property type="entry name" value="REPEAT-LIKE SUPERFAMILY PROTEIN, PUTATIVE-RELATED"/>
    <property type="match status" value="1"/>
</dbReference>
<evidence type="ECO:0000256" key="1">
    <source>
        <dbReference type="ARBA" id="ARBA00022737"/>
    </source>
</evidence>
<dbReference type="Proteomes" id="UP001058974">
    <property type="component" value="Chromosome 5"/>
</dbReference>
<evidence type="ECO:0000313" key="4">
    <source>
        <dbReference type="Proteomes" id="UP001058974"/>
    </source>
</evidence>
<organism evidence="3 4">
    <name type="scientific">Pisum sativum</name>
    <name type="common">Garden pea</name>
    <name type="synonym">Lathyrus oleraceus</name>
    <dbReference type="NCBI Taxonomy" id="3888"/>
    <lineage>
        <taxon>Eukaryota</taxon>
        <taxon>Viridiplantae</taxon>
        <taxon>Streptophyta</taxon>
        <taxon>Embryophyta</taxon>
        <taxon>Tracheophyta</taxon>
        <taxon>Spermatophyta</taxon>
        <taxon>Magnoliopsida</taxon>
        <taxon>eudicotyledons</taxon>
        <taxon>Gunneridae</taxon>
        <taxon>Pentapetalae</taxon>
        <taxon>rosids</taxon>
        <taxon>fabids</taxon>
        <taxon>Fabales</taxon>
        <taxon>Fabaceae</taxon>
        <taxon>Papilionoideae</taxon>
        <taxon>50 kb inversion clade</taxon>
        <taxon>NPAAA clade</taxon>
        <taxon>Hologalegina</taxon>
        <taxon>IRL clade</taxon>
        <taxon>Fabeae</taxon>
        <taxon>Lathyrus</taxon>
    </lineage>
</organism>
<dbReference type="Gramene" id="Psat05G0446800-T1">
    <property type="protein sequence ID" value="KAI5408642.1"/>
    <property type="gene ID" value="KIW84_054468"/>
</dbReference>
<dbReference type="PROSITE" id="PS51375">
    <property type="entry name" value="PPR"/>
    <property type="match status" value="1"/>
</dbReference>
<sequence>MPHPDVVSRTVLTMGYGFGEMYDEALLVFEQMQYAGVVPNKLTMVNALAACASSGAIEMGICIHDMISRKGWELDLVSKQGLTMDSEENTKSGNKVIASQVSFESILVFSDIARQNPNFLDLGDAYKLALSNRERQLSSMLTEHWLGKYSLRINEYLKILLPQFSADFLYK</sequence>
<comment type="caution">
    <text evidence="3">The sequence shown here is derived from an EMBL/GenBank/DDBJ whole genome shotgun (WGS) entry which is preliminary data.</text>
</comment>
<dbReference type="GO" id="GO:0009451">
    <property type="term" value="P:RNA modification"/>
    <property type="evidence" value="ECO:0007669"/>
    <property type="project" value="InterPro"/>
</dbReference>
<feature type="repeat" description="PPR" evidence="2">
    <location>
        <begin position="5"/>
        <end position="39"/>
    </location>
</feature>
<keyword evidence="4" id="KW-1185">Reference proteome</keyword>
<keyword evidence="1" id="KW-0677">Repeat</keyword>
<evidence type="ECO:0008006" key="5">
    <source>
        <dbReference type="Google" id="ProtNLM"/>
    </source>
</evidence>
<dbReference type="PANTHER" id="PTHR47926">
    <property type="entry name" value="PENTATRICOPEPTIDE REPEAT-CONTAINING PROTEIN"/>
    <property type="match status" value="1"/>
</dbReference>
<gene>
    <name evidence="3" type="ORF">KIW84_054468</name>
</gene>
<evidence type="ECO:0000256" key="2">
    <source>
        <dbReference type="PROSITE-ProRule" id="PRU00708"/>
    </source>
</evidence>
<evidence type="ECO:0000313" key="3">
    <source>
        <dbReference type="EMBL" id="KAI5408642.1"/>
    </source>
</evidence>
<dbReference type="AlphaFoldDB" id="A0A9D4WVE8"/>
<protein>
    <recommendedName>
        <fullName evidence="5">Pentatricopeptide repeat-containing protein</fullName>
    </recommendedName>
</protein>
<dbReference type="InterPro" id="IPR011990">
    <property type="entry name" value="TPR-like_helical_dom_sf"/>
</dbReference>
<proteinExistence type="predicted"/>
<reference evidence="3 4" key="1">
    <citation type="journal article" date="2022" name="Nat. Genet.">
        <title>Improved pea reference genome and pan-genome highlight genomic features and evolutionary characteristics.</title>
        <authorList>
            <person name="Yang T."/>
            <person name="Liu R."/>
            <person name="Luo Y."/>
            <person name="Hu S."/>
            <person name="Wang D."/>
            <person name="Wang C."/>
            <person name="Pandey M.K."/>
            <person name="Ge S."/>
            <person name="Xu Q."/>
            <person name="Li N."/>
            <person name="Li G."/>
            <person name="Huang Y."/>
            <person name="Saxena R.K."/>
            <person name="Ji Y."/>
            <person name="Li M."/>
            <person name="Yan X."/>
            <person name="He Y."/>
            <person name="Liu Y."/>
            <person name="Wang X."/>
            <person name="Xiang C."/>
            <person name="Varshney R.K."/>
            <person name="Ding H."/>
            <person name="Gao S."/>
            <person name="Zong X."/>
        </authorList>
    </citation>
    <scope>NUCLEOTIDE SEQUENCE [LARGE SCALE GENOMIC DNA]</scope>
    <source>
        <strain evidence="3 4">cv. Zhongwan 6</strain>
    </source>
</reference>
<name>A0A9D4WVE8_PEA</name>